<dbReference type="OrthoDB" id="8385759at2"/>
<dbReference type="AlphaFoldDB" id="A0A4R5QEF6"/>
<feature type="domain" description="Methyltransferase" evidence="1">
    <location>
        <begin position="56"/>
        <end position="154"/>
    </location>
</feature>
<name>A0A4R5QEF6_9PROT</name>
<evidence type="ECO:0000313" key="2">
    <source>
        <dbReference type="EMBL" id="TDH61366.1"/>
    </source>
</evidence>
<organism evidence="2 3">
    <name type="scientific">Dankookia rubra</name>
    <dbReference type="NCBI Taxonomy" id="1442381"/>
    <lineage>
        <taxon>Bacteria</taxon>
        <taxon>Pseudomonadati</taxon>
        <taxon>Pseudomonadota</taxon>
        <taxon>Alphaproteobacteria</taxon>
        <taxon>Acetobacterales</taxon>
        <taxon>Roseomonadaceae</taxon>
        <taxon>Dankookia</taxon>
    </lineage>
</organism>
<keyword evidence="3" id="KW-1185">Reference proteome</keyword>
<protein>
    <submittedName>
        <fullName evidence="2">Class I SAM-dependent methyltransferase</fullName>
    </submittedName>
</protein>
<dbReference type="SUPFAM" id="SSF53335">
    <property type="entry name" value="S-adenosyl-L-methionine-dependent methyltransferases"/>
    <property type="match status" value="1"/>
</dbReference>
<dbReference type="GO" id="GO:0008168">
    <property type="term" value="F:methyltransferase activity"/>
    <property type="evidence" value="ECO:0007669"/>
    <property type="project" value="UniProtKB-KW"/>
</dbReference>
<dbReference type="GO" id="GO:0032259">
    <property type="term" value="P:methylation"/>
    <property type="evidence" value="ECO:0007669"/>
    <property type="project" value="UniProtKB-KW"/>
</dbReference>
<dbReference type="PANTHER" id="PTHR43464">
    <property type="entry name" value="METHYLTRANSFERASE"/>
    <property type="match status" value="1"/>
</dbReference>
<dbReference type="PANTHER" id="PTHR43464:SF82">
    <property type="entry name" value="METHYLTRANSFERASE DOMAIN-CONTAINING PROTEIN"/>
    <property type="match status" value="1"/>
</dbReference>
<keyword evidence="2" id="KW-0808">Transferase</keyword>
<reference evidence="2 3" key="1">
    <citation type="journal article" date="2016" name="J. Microbiol.">
        <title>Dankookia rubra gen. nov., sp. nov., an alphaproteobacterium isolated from sediment of a shallow stream.</title>
        <authorList>
            <person name="Kim W.H."/>
            <person name="Kim D.H."/>
            <person name="Kang K."/>
            <person name="Ahn T.Y."/>
        </authorList>
    </citation>
    <scope>NUCLEOTIDE SEQUENCE [LARGE SCALE GENOMIC DNA]</scope>
    <source>
        <strain evidence="2 3">JCM30602</strain>
    </source>
</reference>
<dbReference type="RefSeq" id="WP_133289838.1">
    <property type="nucleotide sequence ID" value="NZ_SMSJ01000022.1"/>
</dbReference>
<gene>
    <name evidence="2" type="ORF">E2C06_17145</name>
</gene>
<comment type="caution">
    <text evidence="2">The sequence shown here is derived from an EMBL/GenBank/DDBJ whole genome shotgun (WGS) entry which is preliminary data.</text>
</comment>
<dbReference type="CDD" id="cd02440">
    <property type="entry name" value="AdoMet_MTases"/>
    <property type="match status" value="1"/>
</dbReference>
<dbReference type="InterPro" id="IPR041698">
    <property type="entry name" value="Methyltransf_25"/>
</dbReference>
<dbReference type="Gene3D" id="3.40.50.150">
    <property type="entry name" value="Vaccinia Virus protein VP39"/>
    <property type="match status" value="1"/>
</dbReference>
<sequence length="277" mass="30194">MAAGQDWRAANRVLWDERVGVHLGPGGYDLAPLRAGRGRLDAIVEAELGPVAGLRVLHLQCHFGRDTLTLAQRGAQAVGLDFSGRAIAAARALAAELGLGDCARFVEADLYQAAEAVAEPAAFDLVFVTWGALCWLPDLAGWARIVAGALRPGGRLYLAEAHPAAYVLDDEAPSQMPGRPGWLVPYFRREAVVYEQTTDYANPGAPLQHRTETVWMHPLAEVVGALRGAGMALDWLHEHPRVTWRMFQGLVRDAEGLWTWPDRPWLPLAYSLAAVKP</sequence>
<accession>A0A4R5QEF6</accession>
<dbReference type="EMBL" id="SMSJ01000022">
    <property type="protein sequence ID" value="TDH61366.1"/>
    <property type="molecule type" value="Genomic_DNA"/>
</dbReference>
<dbReference type="Proteomes" id="UP000295096">
    <property type="component" value="Unassembled WGS sequence"/>
</dbReference>
<dbReference type="Pfam" id="PF13649">
    <property type="entry name" value="Methyltransf_25"/>
    <property type="match status" value="1"/>
</dbReference>
<dbReference type="InterPro" id="IPR029063">
    <property type="entry name" value="SAM-dependent_MTases_sf"/>
</dbReference>
<proteinExistence type="predicted"/>
<evidence type="ECO:0000259" key="1">
    <source>
        <dbReference type="Pfam" id="PF13649"/>
    </source>
</evidence>
<keyword evidence="2" id="KW-0489">Methyltransferase</keyword>
<evidence type="ECO:0000313" key="3">
    <source>
        <dbReference type="Proteomes" id="UP000295096"/>
    </source>
</evidence>